<dbReference type="AlphaFoldDB" id="A0A915ZJJ7"/>
<gene>
    <name evidence="2" type="ORF">CHRIB12_LOCUS16549</name>
</gene>
<protein>
    <submittedName>
        <fullName evidence="2">Uncharacterized protein</fullName>
    </submittedName>
</protein>
<name>A0A915ZJJ7_9GLOM</name>
<reference evidence="2" key="1">
    <citation type="submission" date="2020-05" db="EMBL/GenBank/DDBJ databases">
        <authorList>
            <person name="Rincon C."/>
            <person name="Sanders R I."/>
            <person name="Robbins C."/>
            <person name="Chaturvedi A."/>
        </authorList>
    </citation>
    <scope>NUCLEOTIDE SEQUENCE</scope>
    <source>
        <strain evidence="2">CHB12</strain>
    </source>
</reference>
<dbReference type="Proteomes" id="UP000684084">
    <property type="component" value="Unassembled WGS sequence"/>
</dbReference>
<evidence type="ECO:0000313" key="3">
    <source>
        <dbReference type="Proteomes" id="UP000684084"/>
    </source>
</evidence>
<evidence type="ECO:0000313" key="2">
    <source>
        <dbReference type="EMBL" id="CAB5379268.1"/>
    </source>
</evidence>
<dbReference type="EMBL" id="CAGKOT010000040">
    <property type="protein sequence ID" value="CAB5379268.1"/>
    <property type="molecule type" value="Genomic_DNA"/>
</dbReference>
<sequence length="85" mass="9826">MKLVRWRFVFRQNRLIIPLFIQLIVLIRIGYTKEFVFALFHALTSEGAYLDETLPSQLNPDSDNDIKDTSNENTNIEAGRAWAGI</sequence>
<dbReference type="VEuPathDB" id="FungiDB:RhiirFUN_024870"/>
<accession>A0A915ZJJ7</accession>
<evidence type="ECO:0000256" key="1">
    <source>
        <dbReference type="SAM" id="MobiDB-lite"/>
    </source>
</evidence>
<comment type="caution">
    <text evidence="2">The sequence shown here is derived from an EMBL/GenBank/DDBJ whole genome shotgun (WGS) entry which is preliminary data.</text>
</comment>
<organism evidence="2 3">
    <name type="scientific">Rhizophagus irregularis</name>
    <dbReference type="NCBI Taxonomy" id="588596"/>
    <lineage>
        <taxon>Eukaryota</taxon>
        <taxon>Fungi</taxon>
        <taxon>Fungi incertae sedis</taxon>
        <taxon>Mucoromycota</taxon>
        <taxon>Glomeromycotina</taxon>
        <taxon>Glomeromycetes</taxon>
        <taxon>Glomerales</taxon>
        <taxon>Glomeraceae</taxon>
        <taxon>Rhizophagus</taxon>
    </lineage>
</organism>
<proteinExistence type="predicted"/>
<feature type="region of interest" description="Disordered" evidence="1">
    <location>
        <begin position="60"/>
        <end position="85"/>
    </location>
</feature>
<dbReference type="OrthoDB" id="10317096at2759"/>